<protein>
    <recommendedName>
        <fullName evidence="3">Acyl carrier protein</fullName>
    </recommendedName>
</protein>
<name>A0A917UE59_9ACTN</name>
<sequence length="81" mass="9167">MSNLDRLRVAFRTALGLPEDFDVDKLEYRGIEQWDSLAHLTLVAEIEDAFDVMIDTDEVIDLSSFDKAVEILGKHDVELTG</sequence>
<organism evidence="1 2">
    <name type="scientific">Dactylosporangium sucinum</name>
    <dbReference type="NCBI Taxonomy" id="1424081"/>
    <lineage>
        <taxon>Bacteria</taxon>
        <taxon>Bacillati</taxon>
        <taxon>Actinomycetota</taxon>
        <taxon>Actinomycetes</taxon>
        <taxon>Micromonosporales</taxon>
        <taxon>Micromonosporaceae</taxon>
        <taxon>Dactylosporangium</taxon>
    </lineage>
</organism>
<evidence type="ECO:0000313" key="2">
    <source>
        <dbReference type="Proteomes" id="UP000642070"/>
    </source>
</evidence>
<keyword evidence="2" id="KW-1185">Reference proteome</keyword>
<comment type="caution">
    <text evidence="1">The sequence shown here is derived from an EMBL/GenBank/DDBJ whole genome shotgun (WGS) entry which is preliminary data.</text>
</comment>
<reference evidence="1" key="1">
    <citation type="journal article" date="2014" name="Int. J. Syst. Evol. Microbiol.">
        <title>Complete genome sequence of Corynebacterium casei LMG S-19264T (=DSM 44701T), isolated from a smear-ripened cheese.</title>
        <authorList>
            <consortium name="US DOE Joint Genome Institute (JGI-PGF)"/>
            <person name="Walter F."/>
            <person name="Albersmeier A."/>
            <person name="Kalinowski J."/>
            <person name="Ruckert C."/>
        </authorList>
    </citation>
    <scope>NUCLEOTIDE SEQUENCE</scope>
    <source>
        <strain evidence="1">JCM 19831</strain>
    </source>
</reference>
<dbReference type="InterPro" id="IPR036736">
    <property type="entry name" value="ACP-like_sf"/>
</dbReference>
<accession>A0A917UE59</accession>
<dbReference type="AlphaFoldDB" id="A0A917UE59"/>
<evidence type="ECO:0000313" key="1">
    <source>
        <dbReference type="EMBL" id="GGM84614.1"/>
    </source>
</evidence>
<dbReference type="Gene3D" id="1.10.1200.10">
    <property type="entry name" value="ACP-like"/>
    <property type="match status" value="1"/>
</dbReference>
<dbReference type="Proteomes" id="UP000642070">
    <property type="component" value="Unassembled WGS sequence"/>
</dbReference>
<evidence type="ECO:0008006" key="3">
    <source>
        <dbReference type="Google" id="ProtNLM"/>
    </source>
</evidence>
<dbReference type="RefSeq" id="WP_190257413.1">
    <property type="nucleotide sequence ID" value="NZ_BMPI01000097.1"/>
</dbReference>
<dbReference type="SUPFAM" id="SSF47336">
    <property type="entry name" value="ACP-like"/>
    <property type="match status" value="1"/>
</dbReference>
<dbReference type="EMBL" id="BMPI01000097">
    <property type="protein sequence ID" value="GGM84614.1"/>
    <property type="molecule type" value="Genomic_DNA"/>
</dbReference>
<gene>
    <name evidence="1" type="ORF">GCM10007977_102740</name>
</gene>
<reference evidence="1" key="2">
    <citation type="submission" date="2020-09" db="EMBL/GenBank/DDBJ databases">
        <authorList>
            <person name="Sun Q."/>
            <person name="Ohkuma M."/>
        </authorList>
    </citation>
    <scope>NUCLEOTIDE SEQUENCE</scope>
    <source>
        <strain evidence="1">JCM 19831</strain>
    </source>
</reference>
<proteinExistence type="predicted"/>